<gene>
    <name evidence="8" type="ORF">ACFOJE_19890</name>
</gene>
<feature type="transmembrane region" description="Helical" evidence="6">
    <location>
        <begin position="12"/>
        <end position="31"/>
    </location>
</feature>
<dbReference type="InterPro" id="IPR016174">
    <property type="entry name" value="Di-haem_cyt_TM"/>
</dbReference>
<evidence type="ECO:0000256" key="1">
    <source>
        <dbReference type="ARBA" id="ARBA00004651"/>
    </source>
</evidence>
<protein>
    <submittedName>
        <fullName evidence="8">Cytochrome b/b6 domain-containing protein</fullName>
    </submittedName>
</protein>
<dbReference type="Pfam" id="PF01292">
    <property type="entry name" value="Ni_hydr_CYTB"/>
    <property type="match status" value="1"/>
</dbReference>
<reference evidence="9" key="1">
    <citation type="journal article" date="2019" name="Int. J. Syst. Evol. Microbiol.">
        <title>The Global Catalogue of Microorganisms (GCM) 10K type strain sequencing project: providing services to taxonomists for standard genome sequencing and annotation.</title>
        <authorList>
            <consortium name="The Broad Institute Genomics Platform"/>
            <consortium name="The Broad Institute Genome Sequencing Center for Infectious Disease"/>
            <person name="Wu L."/>
            <person name="Ma J."/>
        </authorList>
    </citation>
    <scope>NUCLEOTIDE SEQUENCE [LARGE SCALE GENOMIC DNA]</scope>
    <source>
        <strain evidence="9">KCTC 62195</strain>
    </source>
</reference>
<keyword evidence="4 6" id="KW-1133">Transmembrane helix</keyword>
<evidence type="ECO:0000313" key="8">
    <source>
        <dbReference type="EMBL" id="MFC2974460.1"/>
    </source>
</evidence>
<evidence type="ECO:0000256" key="4">
    <source>
        <dbReference type="ARBA" id="ARBA00022989"/>
    </source>
</evidence>
<feature type="transmembrane region" description="Helical" evidence="6">
    <location>
        <begin position="43"/>
        <end position="64"/>
    </location>
</feature>
<keyword evidence="9" id="KW-1185">Reference proteome</keyword>
<keyword evidence="3 6" id="KW-0812">Transmembrane</keyword>
<keyword evidence="5 6" id="KW-0472">Membrane</keyword>
<dbReference type="SUPFAM" id="SSF81342">
    <property type="entry name" value="Transmembrane di-heme cytochromes"/>
    <property type="match status" value="1"/>
</dbReference>
<comment type="subcellular location">
    <subcellularLocation>
        <location evidence="1">Cell membrane</location>
        <topology evidence="1">Multi-pass membrane protein</topology>
    </subcellularLocation>
</comment>
<feature type="domain" description="Cytochrome b561 bacterial/Ni-hydrogenase" evidence="7">
    <location>
        <begin position="5"/>
        <end position="181"/>
    </location>
</feature>
<keyword evidence="2" id="KW-1003">Cell membrane</keyword>
<evidence type="ECO:0000256" key="3">
    <source>
        <dbReference type="ARBA" id="ARBA00022692"/>
    </source>
</evidence>
<evidence type="ECO:0000256" key="5">
    <source>
        <dbReference type="ARBA" id="ARBA00023136"/>
    </source>
</evidence>
<evidence type="ECO:0000313" key="9">
    <source>
        <dbReference type="Proteomes" id="UP001595457"/>
    </source>
</evidence>
<organism evidence="8 9">
    <name type="scientific">Azotobacter bryophylli</name>
    <dbReference type="NCBI Taxonomy" id="1986537"/>
    <lineage>
        <taxon>Bacteria</taxon>
        <taxon>Pseudomonadati</taxon>
        <taxon>Pseudomonadota</taxon>
        <taxon>Gammaproteobacteria</taxon>
        <taxon>Pseudomonadales</taxon>
        <taxon>Pseudomonadaceae</taxon>
        <taxon>Azotobacter</taxon>
    </lineage>
</organism>
<comment type="caution">
    <text evidence="8">The sequence shown here is derived from an EMBL/GenBank/DDBJ whole genome shotgun (WGS) entry which is preliminary data.</text>
</comment>
<sequence>MEKAWDIKIRLLHWAIALTATFQQLSSLYMSDPGTQYLFPYHRILGAVAALVLLFFWLYSYAIYDLKVLFPWGGDGRRAVVREGLGLLRGRLPASGRGIGLSGFVHGLGLLALSGCAITGMIMFSMIPPGHVGPPADGIAFTRYTLQHKFFGQMLWLYWCGHVAFALVHQIAGDRVFGAIFGFARRRE</sequence>
<evidence type="ECO:0000259" key="7">
    <source>
        <dbReference type="Pfam" id="PF01292"/>
    </source>
</evidence>
<dbReference type="Gene3D" id="1.20.950.20">
    <property type="entry name" value="Transmembrane di-heme cytochromes, Chain C"/>
    <property type="match status" value="1"/>
</dbReference>
<proteinExistence type="predicted"/>
<dbReference type="RefSeq" id="WP_377816680.1">
    <property type="nucleotide sequence ID" value="NZ_JBHRSJ010000035.1"/>
</dbReference>
<dbReference type="Proteomes" id="UP001595457">
    <property type="component" value="Unassembled WGS sequence"/>
</dbReference>
<feature type="transmembrane region" description="Helical" evidence="6">
    <location>
        <begin position="99"/>
        <end position="127"/>
    </location>
</feature>
<dbReference type="EMBL" id="JBHRSJ010000035">
    <property type="protein sequence ID" value="MFC2974460.1"/>
    <property type="molecule type" value="Genomic_DNA"/>
</dbReference>
<accession>A0ABV7AZE0</accession>
<evidence type="ECO:0000256" key="2">
    <source>
        <dbReference type="ARBA" id="ARBA00022475"/>
    </source>
</evidence>
<name>A0ABV7AZE0_9GAMM</name>
<evidence type="ECO:0000256" key="6">
    <source>
        <dbReference type="SAM" id="Phobius"/>
    </source>
</evidence>
<feature type="transmembrane region" description="Helical" evidence="6">
    <location>
        <begin position="156"/>
        <end position="184"/>
    </location>
</feature>
<dbReference type="InterPro" id="IPR011577">
    <property type="entry name" value="Cyt_b561_bac/Ni-Hgenase"/>
</dbReference>